<dbReference type="PANTHER" id="PTHR38471">
    <property type="entry name" value="FOUR HELIX BUNDLE PROTEIN"/>
    <property type="match status" value="1"/>
</dbReference>
<evidence type="ECO:0000313" key="1">
    <source>
        <dbReference type="EMBL" id="PQJ75476.1"/>
    </source>
</evidence>
<dbReference type="RefSeq" id="WP_105046617.1">
    <property type="nucleotide sequence ID" value="NZ_CP150662.1"/>
</dbReference>
<sequence>MEDVTFKFEELTVYKKAIEFINDAYNVSKTFPKSEIYGLTSQFLRASNSIALNITEGSGDTNLQFSRFLKIALGSVKECVVCLTIAKNQQYITLEKNSELRIKLVELSKMITGLKKYLNQKTNS</sequence>
<keyword evidence="2" id="KW-1185">Reference proteome</keyword>
<dbReference type="InterPro" id="IPR012657">
    <property type="entry name" value="23S_rRNA-intervening_sequence"/>
</dbReference>
<accession>A0A2S7WDI9</accession>
<dbReference type="Pfam" id="PF05635">
    <property type="entry name" value="23S_rRNA_IVP"/>
    <property type="match status" value="1"/>
</dbReference>
<dbReference type="PANTHER" id="PTHR38471:SF2">
    <property type="entry name" value="FOUR HELIX BUNDLE PROTEIN"/>
    <property type="match status" value="1"/>
</dbReference>
<dbReference type="Proteomes" id="UP000237608">
    <property type="component" value="Unassembled WGS sequence"/>
</dbReference>
<dbReference type="AlphaFoldDB" id="A0A2S7WDI9"/>
<reference evidence="1 2" key="1">
    <citation type="submission" date="2016-12" db="EMBL/GenBank/DDBJ databases">
        <title>Trade-off between light-utilization and light-protection in marine flavobacteria.</title>
        <authorList>
            <person name="Kumagai Y."/>
            <person name="Yoshizawa S."/>
            <person name="Kogure K."/>
            <person name="Iwasaki W."/>
        </authorList>
    </citation>
    <scope>NUCLEOTIDE SEQUENCE [LARGE SCALE GENOMIC DNA]</scope>
    <source>
        <strain evidence="1 2">KCTC 22729</strain>
    </source>
</reference>
<name>A0A2S7WDI9_9FLAO</name>
<protein>
    <submittedName>
        <fullName evidence="1">Four helix bundle protein</fullName>
    </submittedName>
</protein>
<comment type="caution">
    <text evidence="1">The sequence shown here is derived from an EMBL/GenBank/DDBJ whole genome shotgun (WGS) entry which is preliminary data.</text>
</comment>
<dbReference type="CDD" id="cd16377">
    <property type="entry name" value="23S_rRNA_IVP_like"/>
    <property type="match status" value="1"/>
</dbReference>
<dbReference type="InterPro" id="IPR036583">
    <property type="entry name" value="23S_rRNA_IVS_sf"/>
</dbReference>
<dbReference type="EMBL" id="MSCL01000001">
    <property type="protein sequence ID" value="PQJ75476.1"/>
    <property type="molecule type" value="Genomic_DNA"/>
</dbReference>
<proteinExistence type="predicted"/>
<gene>
    <name evidence="1" type="ORF">BTO13_09635</name>
</gene>
<organism evidence="1 2">
    <name type="scientific">Polaribacter gangjinensis</name>
    <dbReference type="NCBI Taxonomy" id="574710"/>
    <lineage>
        <taxon>Bacteria</taxon>
        <taxon>Pseudomonadati</taxon>
        <taxon>Bacteroidota</taxon>
        <taxon>Flavobacteriia</taxon>
        <taxon>Flavobacteriales</taxon>
        <taxon>Flavobacteriaceae</taxon>
    </lineage>
</organism>
<dbReference type="OrthoDB" id="9811959at2"/>
<evidence type="ECO:0000313" key="2">
    <source>
        <dbReference type="Proteomes" id="UP000237608"/>
    </source>
</evidence>
<dbReference type="NCBIfam" id="TIGR02436">
    <property type="entry name" value="four helix bundle protein"/>
    <property type="match status" value="1"/>
</dbReference>
<dbReference type="Gene3D" id="1.20.1440.60">
    <property type="entry name" value="23S rRNA-intervening sequence"/>
    <property type="match status" value="1"/>
</dbReference>
<dbReference type="SUPFAM" id="SSF158446">
    <property type="entry name" value="IVS-encoded protein-like"/>
    <property type="match status" value="1"/>
</dbReference>